<name>A0AAE0GSB7_9CHLO</name>
<proteinExistence type="inferred from homology"/>
<evidence type="ECO:0000256" key="3">
    <source>
        <dbReference type="ARBA" id="ARBA00022737"/>
    </source>
</evidence>
<dbReference type="AlphaFoldDB" id="A0AAE0GSB7"/>
<evidence type="ECO:0000259" key="7">
    <source>
        <dbReference type="Pfam" id="PF08154"/>
    </source>
</evidence>
<dbReference type="SUPFAM" id="SSF50978">
    <property type="entry name" value="WD40 repeat-like"/>
    <property type="match status" value="1"/>
</dbReference>
<dbReference type="PROSITE" id="PS00678">
    <property type="entry name" value="WD_REPEATS_1"/>
    <property type="match status" value="3"/>
</dbReference>
<sequence>MAEEKVEGNVIAQLVTSDGESTGPQLDLPPDLTHEQLEALLNELLTNEEKVPYAFFVNDLELTGATELSSLIQDVSVESVLKIVYHPQALFRVRPVARCSSTMKGHTEAVLSVQFSPDGRHLASGSGDTTVRLWNLNTEGPDKTCQGHKNHVLVVSFSPDGKQLVSGSMDKDVRLWCPKTGKARGLLKGHREWITSLAWEPAHLAYPSRRVASASRDTTIKVWDTATNKCEFTLSGHAKAVSCVKWSGEGLIFSSSRDTMIHVWETGEGKLIRTLKGHGHWVNTMALSTEHALRTGPYDHNSREPPEDPEEAKQIARARYDELRGGRPERMVSGSDDFTMFLWEPNEDKKHLARMTGHVQLINQVQFSPNGQWIVSASFDKSVKLWDGATGKFITSFFGHIAPVYQVAWSADSRLILSGSKDSTLKIWEVRTRKLKMDLPGHEDEVYSVDWSPNGWRVCSGSKDRCLKIWRN</sequence>
<evidence type="ECO:0000256" key="4">
    <source>
        <dbReference type="ARBA" id="ARBA00023242"/>
    </source>
</evidence>
<dbReference type="Pfam" id="PF08154">
    <property type="entry name" value="NLE"/>
    <property type="match status" value="1"/>
</dbReference>
<evidence type="ECO:0000313" key="9">
    <source>
        <dbReference type="Proteomes" id="UP001190700"/>
    </source>
</evidence>
<dbReference type="InterPro" id="IPR019775">
    <property type="entry name" value="WD40_repeat_CS"/>
</dbReference>
<dbReference type="Gene3D" id="2.130.10.10">
    <property type="entry name" value="YVTN repeat-like/Quinoprotein amine dehydrogenase"/>
    <property type="match status" value="1"/>
</dbReference>
<dbReference type="PROSITE" id="PS50294">
    <property type="entry name" value="WD_REPEATS_REGION"/>
    <property type="match status" value="7"/>
</dbReference>
<feature type="repeat" description="WD" evidence="6">
    <location>
        <begin position="103"/>
        <end position="144"/>
    </location>
</feature>
<organism evidence="8 9">
    <name type="scientific">Cymbomonas tetramitiformis</name>
    <dbReference type="NCBI Taxonomy" id="36881"/>
    <lineage>
        <taxon>Eukaryota</taxon>
        <taxon>Viridiplantae</taxon>
        <taxon>Chlorophyta</taxon>
        <taxon>Pyramimonadophyceae</taxon>
        <taxon>Pyramimonadales</taxon>
        <taxon>Pyramimonadaceae</taxon>
        <taxon>Cymbomonas</taxon>
    </lineage>
</organism>
<keyword evidence="2 6" id="KW-0853">WD repeat</keyword>
<evidence type="ECO:0000256" key="5">
    <source>
        <dbReference type="ARBA" id="ARBA00061016"/>
    </source>
</evidence>
<keyword evidence="4" id="KW-0539">Nucleus</keyword>
<feature type="repeat" description="WD" evidence="6">
    <location>
        <begin position="397"/>
        <end position="438"/>
    </location>
</feature>
<feature type="repeat" description="WD" evidence="6">
    <location>
        <begin position="234"/>
        <end position="274"/>
    </location>
</feature>
<dbReference type="FunFam" id="2.130.10.10:FF:000092">
    <property type="entry name" value="notchless protein homolog"/>
    <property type="match status" value="1"/>
</dbReference>
<dbReference type="GO" id="GO:0000027">
    <property type="term" value="P:ribosomal large subunit assembly"/>
    <property type="evidence" value="ECO:0007669"/>
    <property type="project" value="TreeGrafter"/>
</dbReference>
<keyword evidence="9" id="KW-1185">Reference proteome</keyword>
<feature type="repeat" description="WD" evidence="6">
    <location>
        <begin position="187"/>
        <end position="233"/>
    </location>
</feature>
<comment type="similarity">
    <text evidence="5">Belongs to the NLE1/RSA4 family.</text>
</comment>
<dbReference type="InterPro" id="IPR036322">
    <property type="entry name" value="WD40_repeat_dom_sf"/>
</dbReference>
<feature type="repeat" description="WD" evidence="6">
    <location>
        <begin position="145"/>
        <end position="176"/>
    </location>
</feature>
<feature type="domain" description="NLE" evidence="7">
    <location>
        <begin position="10"/>
        <end position="63"/>
    </location>
</feature>
<reference evidence="8 9" key="1">
    <citation type="journal article" date="2015" name="Genome Biol. Evol.">
        <title>Comparative Genomics of a Bacterivorous Green Alga Reveals Evolutionary Causalities and Consequences of Phago-Mixotrophic Mode of Nutrition.</title>
        <authorList>
            <person name="Burns J.A."/>
            <person name="Paasch A."/>
            <person name="Narechania A."/>
            <person name="Kim E."/>
        </authorList>
    </citation>
    <scope>NUCLEOTIDE SEQUENCE [LARGE SCALE GENOMIC DNA]</scope>
    <source>
        <strain evidence="8 9">PLY_AMNH</strain>
    </source>
</reference>
<evidence type="ECO:0000313" key="8">
    <source>
        <dbReference type="EMBL" id="KAK3282636.1"/>
    </source>
</evidence>
<dbReference type="PRINTS" id="PR00320">
    <property type="entry name" value="GPROTEINBRPT"/>
</dbReference>
<gene>
    <name evidence="8" type="ORF">CYMTET_9633</name>
</gene>
<dbReference type="Pfam" id="PF00400">
    <property type="entry name" value="WD40"/>
    <property type="match status" value="7"/>
</dbReference>
<dbReference type="InterPro" id="IPR001680">
    <property type="entry name" value="WD40_rpt"/>
</dbReference>
<dbReference type="InterPro" id="IPR012972">
    <property type="entry name" value="NLE"/>
</dbReference>
<dbReference type="Proteomes" id="UP001190700">
    <property type="component" value="Unassembled WGS sequence"/>
</dbReference>
<accession>A0AAE0GSB7</accession>
<dbReference type="InterPro" id="IPR020472">
    <property type="entry name" value="WD40_PAC1"/>
</dbReference>
<evidence type="ECO:0000256" key="2">
    <source>
        <dbReference type="ARBA" id="ARBA00022574"/>
    </source>
</evidence>
<comment type="subcellular location">
    <subcellularLocation>
        <location evidence="1">Nucleus</location>
        <location evidence="1">Nucleolus</location>
    </subcellularLocation>
</comment>
<comment type="caution">
    <text evidence="8">The sequence shown here is derived from an EMBL/GenBank/DDBJ whole genome shotgun (WGS) entry which is preliminary data.</text>
</comment>
<dbReference type="PROSITE" id="PS50082">
    <property type="entry name" value="WD_REPEATS_2"/>
    <property type="match status" value="7"/>
</dbReference>
<dbReference type="PANTHER" id="PTHR19848">
    <property type="entry name" value="WD40 REPEAT PROTEIN"/>
    <property type="match status" value="1"/>
</dbReference>
<dbReference type="InterPro" id="IPR015943">
    <property type="entry name" value="WD40/YVTN_repeat-like_dom_sf"/>
</dbReference>
<dbReference type="EMBL" id="LGRX02003216">
    <property type="protein sequence ID" value="KAK3282636.1"/>
    <property type="molecule type" value="Genomic_DNA"/>
</dbReference>
<evidence type="ECO:0000256" key="6">
    <source>
        <dbReference type="PROSITE-ProRule" id="PRU00221"/>
    </source>
</evidence>
<dbReference type="CDD" id="cd00200">
    <property type="entry name" value="WD40"/>
    <property type="match status" value="1"/>
</dbReference>
<feature type="repeat" description="WD" evidence="6">
    <location>
        <begin position="439"/>
        <end position="472"/>
    </location>
</feature>
<dbReference type="PANTHER" id="PTHR19848:SF0">
    <property type="entry name" value="NOTCHLESS PROTEIN HOMOLOG 1"/>
    <property type="match status" value="1"/>
</dbReference>
<evidence type="ECO:0000256" key="1">
    <source>
        <dbReference type="ARBA" id="ARBA00004604"/>
    </source>
</evidence>
<keyword evidence="3" id="KW-0677">Repeat</keyword>
<protein>
    <recommendedName>
        <fullName evidence="7">NLE domain-containing protein</fullName>
    </recommendedName>
</protein>
<dbReference type="GO" id="GO:0005730">
    <property type="term" value="C:nucleolus"/>
    <property type="evidence" value="ECO:0007669"/>
    <property type="project" value="UniProtKB-SubCell"/>
</dbReference>
<dbReference type="SMART" id="SM00320">
    <property type="entry name" value="WD40"/>
    <property type="match status" value="8"/>
</dbReference>
<feature type="repeat" description="WD" evidence="6">
    <location>
        <begin position="355"/>
        <end position="396"/>
    </location>
</feature>